<sequence length="341" mass="39022">MSEDQDFSAQGKEYDYFAWQFWDRSRYDYFTESSDLHQAIIRPGTWSAIPGLIASWTGNPKLLEGADSGPQRNDWSPGQKRKLEVLEGSDSSPQGSPPRKKRNLGVPENAVGGSQQDYGPIELSNNRSSTSHLAFCPRCARIDFSKIIPKHWRTSSVKLGKFSQITLEPSCPLCNLFSCITDRFNNVSDEDWIFYLCPFYTSKLYAVDWRWSPSIPEIYETVSFCILDERTFQDTSRASQQELVRASGWISPAATSGIDRQFNARWLNPFIEFENLRAWLNFCDLYHTETCVTSDPRPIRSLRVIDCDNRTIILAEADCKYIALSYVWGTSTTSPSDENWD</sequence>
<evidence type="ECO:0000256" key="1">
    <source>
        <dbReference type="SAM" id="MobiDB-lite"/>
    </source>
</evidence>
<dbReference type="Proteomes" id="UP000235786">
    <property type="component" value="Unassembled WGS sequence"/>
</dbReference>
<reference evidence="2 3" key="1">
    <citation type="submission" date="2016-04" db="EMBL/GenBank/DDBJ databases">
        <title>A degradative enzymes factory behind the ericoid mycorrhizal symbiosis.</title>
        <authorList>
            <consortium name="DOE Joint Genome Institute"/>
            <person name="Martino E."/>
            <person name="Morin E."/>
            <person name="Grelet G."/>
            <person name="Kuo A."/>
            <person name="Kohler A."/>
            <person name="Daghino S."/>
            <person name="Barry K."/>
            <person name="Choi C."/>
            <person name="Cichocki N."/>
            <person name="Clum A."/>
            <person name="Copeland A."/>
            <person name="Hainaut M."/>
            <person name="Haridas S."/>
            <person name="Labutti K."/>
            <person name="Lindquist E."/>
            <person name="Lipzen A."/>
            <person name="Khouja H.-R."/>
            <person name="Murat C."/>
            <person name="Ohm R."/>
            <person name="Olson A."/>
            <person name="Spatafora J."/>
            <person name="Veneault-Fourrey C."/>
            <person name="Henrissat B."/>
            <person name="Grigoriev I."/>
            <person name="Martin F."/>
            <person name="Perotto S."/>
        </authorList>
    </citation>
    <scope>NUCLEOTIDE SEQUENCE [LARGE SCALE GENOMIC DNA]</scope>
    <source>
        <strain evidence="2 3">F</strain>
    </source>
</reference>
<dbReference type="AlphaFoldDB" id="A0A2J6QYW1"/>
<protein>
    <recommendedName>
        <fullName evidence="4">Heterokaryon incompatibility domain-containing protein</fullName>
    </recommendedName>
</protein>
<feature type="compositionally biased region" description="Polar residues" evidence="1">
    <location>
        <begin position="112"/>
        <end position="122"/>
    </location>
</feature>
<dbReference type="EMBL" id="KZ613962">
    <property type="protein sequence ID" value="PMD31458.1"/>
    <property type="molecule type" value="Genomic_DNA"/>
</dbReference>
<proteinExistence type="predicted"/>
<evidence type="ECO:0000313" key="3">
    <source>
        <dbReference type="Proteomes" id="UP000235786"/>
    </source>
</evidence>
<evidence type="ECO:0000313" key="2">
    <source>
        <dbReference type="EMBL" id="PMD31458.1"/>
    </source>
</evidence>
<accession>A0A2J6QYW1</accession>
<name>A0A2J6QYW1_HYAVF</name>
<feature type="region of interest" description="Disordered" evidence="1">
    <location>
        <begin position="86"/>
        <end position="122"/>
    </location>
</feature>
<gene>
    <name evidence="2" type="ORF">L207DRAFT_640750</name>
</gene>
<evidence type="ECO:0008006" key="4">
    <source>
        <dbReference type="Google" id="ProtNLM"/>
    </source>
</evidence>
<organism evidence="2 3">
    <name type="scientific">Hyaloscypha variabilis (strain UAMH 11265 / GT02V1 / F)</name>
    <name type="common">Meliniomyces variabilis</name>
    <dbReference type="NCBI Taxonomy" id="1149755"/>
    <lineage>
        <taxon>Eukaryota</taxon>
        <taxon>Fungi</taxon>
        <taxon>Dikarya</taxon>
        <taxon>Ascomycota</taxon>
        <taxon>Pezizomycotina</taxon>
        <taxon>Leotiomycetes</taxon>
        <taxon>Helotiales</taxon>
        <taxon>Hyaloscyphaceae</taxon>
        <taxon>Hyaloscypha</taxon>
        <taxon>Hyaloscypha variabilis</taxon>
    </lineage>
</organism>
<keyword evidence="3" id="KW-1185">Reference proteome</keyword>